<name>A0A9D1X4I3_9FIRM</name>
<comment type="caution">
    <text evidence="11">The sequence shown here is derived from an EMBL/GenBank/DDBJ whole genome shotgun (WGS) entry which is preliminary data.</text>
</comment>
<dbReference type="SUPFAM" id="SSF56235">
    <property type="entry name" value="N-terminal nucleophile aminohydrolases (Ntn hydrolases)"/>
    <property type="match status" value="1"/>
</dbReference>
<evidence type="ECO:0000256" key="1">
    <source>
        <dbReference type="ARBA" id="ARBA00004860"/>
    </source>
</evidence>
<comment type="pathway">
    <text evidence="1">Lipid metabolism; bile acid biosynthesis.</text>
</comment>
<evidence type="ECO:0000256" key="3">
    <source>
        <dbReference type="ARBA" id="ARBA00022801"/>
    </source>
</evidence>
<dbReference type="EC" id="3.5.1.24" evidence="5"/>
<evidence type="ECO:0000256" key="8">
    <source>
        <dbReference type="ARBA" id="ARBA00047285"/>
    </source>
</evidence>
<dbReference type="Proteomes" id="UP000886805">
    <property type="component" value="Unassembled WGS sequence"/>
</dbReference>
<dbReference type="Pfam" id="PF02275">
    <property type="entry name" value="CBAH"/>
    <property type="match status" value="1"/>
</dbReference>
<comment type="similarity">
    <text evidence="2">Belongs to the peptidase C59 family.</text>
</comment>
<evidence type="ECO:0000256" key="5">
    <source>
        <dbReference type="ARBA" id="ARBA00044769"/>
    </source>
</evidence>
<dbReference type="NCBIfam" id="NF038245">
    <property type="entry name" value="bile_salt_hydro"/>
    <property type="match status" value="1"/>
</dbReference>
<comment type="catalytic activity">
    <reaction evidence="8">
        <text>cholate + taurine = taurocholate + H2O</text>
        <dbReference type="Rhea" id="RHEA:47108"/>
        <dbReference type="ChEBI" id="CHEBI:15377"/>
        <dbReference type="ChEBI" id="CHEBI:29747"/>
        <dbReference type="ChEBI" id="CHEBI:36257"/>
        <dbReference type="ChEBI" id="CHEBI:507393"/>
    </reaction>
    <physiologicalReaction direction="right-to-left" evidence="8">
        <dbReference type="Rhea" id="RHEA:47110"/>
    </physiologicalReaction>
</comment>
<dbReference type="InterPro" id="IPR029055">
    <property type="entry name" value="Ntn_hydrolases_N"/>
</dbReference>
<evidence type="ECO:0000256" key="7">
    <source>
        <dbReference type="ARBA" id="ARBA00044806"/>
    </source>
</evidence>
<dbReference type="AlphaFoldDB" id="A0A9D1X4I3"/>
<evidence type="ECO:0000313" key="11">
    <source>
        <dbReference type="EMBL" id="HIX72707.1"/>
    </source>
</evidence>
<dbReference type="Gene3D" id="3.60.60.10">
    <property type="entry name" value="Penicillin V Acylase, Chain A"/>
    <property type="match status" value="1"/>
</dbReference>
<evidence type="ECO:0000256" key="6">
    <source>
        <dbReference type="ARBA" id="ARBA00044804"/>
    </source>
</evidence>
<evidence type="ECO:0000256" key="9">
    <source>
        <dbReference type="ARBA" id="ARBA00048897"/>
    </source>
</evidence>
<sequence length="323" mass="36350">MCTAITWNTTEHYFGRTLDYTRSFGEEIIVTPRNYPFYFRHMGEKKTHFAMIGTALVSNGYPLYYDAVNEKGLCMAGLNFPGNAVYLDPVSGKENVAQFELLPWILGQCDSVDAAKERLRRLHITSDNFAEGLPAAELHWIIADSHQAVTVEAVREGLHIYENSVGVLTNNPPFPMQMFALNNYMHLTPEEPQNHLAKDLPLRPYSLGLGALGLPGDLSSQSRFVRAAFTKLNAAAGSTEEENVNQFFHILGTVRQTEGCCRTADGNCEKTIYTSCCNADKGIYYYTTYGCHQITAVQLRQTELDAEELSRWSMQHAENIYYI</sequence>
<evidence type="ECO:0000256" key="4">
    <source>
        <dbReference type="ARBA" id="ARBA00023098"/>
    </source>
</evidence>
<dbReference type="GO" id="GO:0045302">
    <property type="term" value="F:choloylglycine hydrolase activity"/>
    <property type="evidence" value="ECO:0007669"/>
    <property type="project" value="UniProtKB-EC"/>
</dbReference>
<dbReference type="InterPro" id="IPR052193">
    <property type="entry name" value="Peptidase_C59"/>
</dbReference>
<dbReference type="EMBL" id="DXEQ01000200">
    <property type="protein sequence ID" value="HIX72707.1"/>
    <property type="molecule type" value="Genomic_DNA"/>
</dbReference>
<dbReference type="InterPro" id="IPR029132">
    <property type="entry name" value="CBAH/NAAA_C"/>
</dbReference>
<reference evidence="11" key="2">
    <citation type="submission" date="2021-04" db="EMBL/GenBank/DDBJ databases">
        <authorList>
            <person name="Gilroy R."/>
        </authorList>
    </citation>
    <scope>NUCLEOTIDE SEQUENCE</scope>
    <source>
        <strain evidence="11">ChiSxjej3B15-1167</strain>
    </source>
</reference>
<proteinExistence type="inferred from homology"/>
<reference evidence="11" key="1">
    <citation type="journal article" date="2021" name="PeerJ">
        <title>Extensive microbial diversity within the chicken gut microbiome revealed by metagenomics and culture.</title>
        <authorList>
            <person name="Gilroy R."/>
            <person name="Ravi A."/>
            <person name="Getino M."/>
            <person name="Pursley I."/>
            <person name="Horton D.L."/>
            <person name="Alikhan N.F."/>
            <person name="Baker D."/>
            <person name="Gharbi K."/>
            <person name="Hall N."/>
            <person name="Watson M."/>
            <person name="Adriaenssens E.M."/>
            <person name="Foster-Nyarko E."/>
            <person name="Jarju S."/>
            <person name="Secka A."/>
            <person name="Antonio M."/>
            <person name="Oren A."/>
            <person name="Chaudhuri R.R."/>
            <person name="La Ragione R."/>
            <person name="Hildebrand F."/>
            <person name="Pallen M.J."/>
        </authorList>
    </citation>
    <scope>NUCLEOTIDE SEQUENCE</scope>
    <source>
        <strain evidence="11">ChiSxjej3B15-1167</strain>
    </source>
</reference>
<gene>
    <name evidence="11" type="primary">bsh</name>
    <name evidence="11" type="ORF">H9849_06760</name>
</gene>
<dbReference type="InterPro" id="IPR047711">
    <property type="entry name" value="CBAH"/>
</dbReference>
<keyword evidence="4" id="KW-0443">Lipid metabolism</keyword>
<evidence type="ECO:0000313" key="12">
    <source>
        <dbReference type="Proteomes" id="UP000886805"/>
    </source>
</evidence>
<organism evidence="11 12">
    <name type="scientific">Candidatus Anaerobutyricum stercoripullorum</name>
    <dbReference type="NCBI Taxonomy" id="2838456"/>
    <lineage>
        <taxon>Bacteria</taxon>
        <taxon>Bacillati</taxon>
        <taxon>Bacillota</taxon>
        <taxon>Clostridia</taxon>
        <taxon>Lachnospirales</taxon>
        <taxon>Lachnospiraceae</taxon>
        <taxon>Anaerobutyricum</taxon>
    </lineage>
</organism>
<evidence type="ECO:0000259" key="10">
    <source>
        <dbReference type="Pfam" id="PF02275"/>
    </source>
</evidence>
<accession>A0A9D1X4I3</accession>
<feature type="domain" description="Choloylglycine hydrolase/NAAA C-terminal" evidence="10">
    <location>
        <begin position="2"/>
        <end position="309"/>
    </location>
</feature>
<protein>
    <recommendedName>
        <fullName evidence="5">choloylglycine hydrolase</fullName>
        <ecNumber evidence="5">3.5.1.24</ecNumber>
    </recommendedName>
    <alternativeName>
        <fullName evidence="6">Bile salt hydrolase</fullName>
    </alternativeName>
    <alternativeName>
        <fullName evidence="7">Choloylglycine hydrolase</fullName>
    </alternativeName>
</protein>
<dbReference type="GO" id="GO:0006629">
    <property type="term" value="P:lipid metabolic process"/>
    <property type="evidence" value="ECO:0007669"/>
    <property type="project" value="UniProtKB-KW"/>
</dbReference>
<dbReference type="PANTHER" id="PTHR35527">
    <property type="entry name" value="CHOLOYLGLYCINE HYDROLASE"/>
    <property type="match status" value="1"/>
</dbReference>
<dbReference type="CDD" id="cd00542">
    <property type="entry name" value="Ntn_PVA"/>
    <property type="match status" value="1"/>
</dbReference>
<comment type="catalytic activity">
    <reaction evidence="9">
        <text>taurodeoxycholate + H2O = deoxycholate + taurine</text>
        <dbReference type="Rhea" id="RHEA:47556"/>
        <dbReference type="ChEBI" id="CHEBI:15377"/>
        <dbReference type="ChEBI" id="CHEBI:23614"/>
        <dbReference type="ChEBI" id="CHEBI:36261"/>
        <dbReference type="ChEBI" id="CHEBI:507393"/>
    </reaction>
    <physiologicalReaction direction="left-to-right" evidence="9">
        <dbReference type="Rhea" id="RHEA:47557"/>
    </physiologicalReaction>
</comment>
<dbReference type="PANTHER" id="PTHR35527:SF2">
    <property type="entry name" value="HYDROLASE"/>
    <property type="match status" value="1"/>
</dbReference>
<evidence type="ECO:0000256" key="2">
    <source>
        <dbReference type="ARBA" id="ARBA00006625"/>
    </source>
</evidence>
<keyword evidence="3 11" id="KW-0378">Hydrolase</keyword>